<sequence>MGNQLSFTVSESELQRQIFGETMHLMVDPRGKADAIMIIIFSIIYPLNFLAMLYLLWNRNYPPLKSKNPILMAFVMMVLLIWSVGDIQINGHVPLANTRFDNCKAFGVWMRILIGVCGMLSLIALRAYGLYRVFFLNRPYHSLALYLPFAIYWVCIIVYGIVIQVLKPSKTTEYIQKLDVCELYSGFRASVFALLWVSLLIVVAVHWMIRNIKSSFNESREMMVTCTIMFFVLLFQTIVNYARPLYPLNVRLRIVATALDLFANNVLWWLIMAVPLYNCLFNRQLYLNHWIHKLHRDGLQKEYDMGSNPYAADNNATSTLYNRQSTLLITGAEGNKGGSLFYAMVDDYYERNTAVSGSTAHTSFLQSFGTSTFSNENIPMEILSGLPNTNIAHRDVPARARPISTQPNSLPQDVDQWNGPTTDLNCYDITQEITHVNAPPLFPKNVVLAPLSLVVAHNRTLDDCNSSERQLI</sequence>
<reference evidence="1" key="1">
    <citation type="submission" date="2022-07" db="EMBL/GenBank/DDBJ databases">
        <title>Phylogenomic reconstructions and comparative analyses of Kickxellomycotina fungi.</title>
        <authorList>
            <person name="Reynolds N.K."/>
            <person name="Stajich J.E."/>
            <person name="Barry K."/>
            <person name="Grigoriev I.V."/>
            <person name="Crous P."/>
            <person name="Smith M.E."/>
        </authorList>
    </citation>
    <scope>NUCLEOTIDE SEQUENCE</scope>
    <source>
        <strain evidence="1">Benny 63K</strain>
    </source>
</reference>
<proteinExistence type="predicted"/>
<organism evidence="1 2">
    <name type="scientific">Kickxella alabastrina</name>
    <dbReference type="NCBI Taxonomy" id="61397"/>
    <lineage>
        <taxon>Eukaryota</taxon>
        <taxon>Fungi</taxon>
        <taxon>Fungi incertae sedis</taxon>
        <taxon>Zoopagomycota</taxon>
        <taxon>Kickxellomycotina</taxon>
        <taxon>Kickxellomycetes</taxon>
        <taxon>Kickxellales</taxon>
        <taxon>Kickxellaceae</taxon>
        <taxon>Kickxella</taxon>
    </lineage>
</organism>
<evidence type="ECO:0000313" key="2">
    <source>
        <dbReference type="Proteomes" id="UP001150581"/>
    </source>
</evidence>
<comment type="caution">
    <text evidence="1">The sequence shown here is derived from an EMBL/GenBank/DDBJ whole genome shotgun (WGS) entry which is preliminary data.</text>
</comment>
<dbReference type="EMBL" id="JANBPG010000230">
    <property type="protein sequence ID" value="KAJ1898539.1"/>
    <property type="molecule type" value="Genomic_DNA"/>
</dbReference>
<accession>A0ACC1IPU2</accession>
<dbReference type="Proteomes" id="UP001150581">
    <property type="component" value="Unassembled WGS sequence"/>
</dbReference>
<name>A0ACC1IPU2_9FUNG</name>
<keyword evidence="2" id="KW-1185">Reference proteome</keyword>
<protein>
    <submittedName>
        <fullName evidence="1">Uncharacterized protein</fullName>
    </submittedName>
</protein>
<gene>
    <name evidence="1" type="ORF">LPJ66_002682</name>
</gene>
<evidence type="ECO:0000313" key="1">
    <source>
        <dbReference type="EMBL" id="KAJ1898539.1"/>
    </source>
</evidence>